<name>A0A438CBT2_VITVI</name>
<protein>
    <submittedName>
        <fullName evidence="2">Uncharacterized protein</fullName>
    </submittedName>
</protein>
<feature type="region of interest" description="Disordered" evidence="1">
    <location>
        <begin position="160"/>
        <end position="235"/>
    </location>
</feature>
<gene>
    <name evidence="2" type="ORF">CK203_115918</name>
</gene>
<dbReference type="EMBL" id="QGNW01002344">
    <property type="protein sequence ID" value="RVW20712.1"/>
    <property type="molecule type" value="Genomic_DNA"/>
</dbReference>
<feature type="region of interest" description="Disordered" evidence="1">
    <location>
        <begin position="98"/>
        <end position="127"/>
    </location>
</feature>
<evidence type="ECO:0000313" key="3">
    <source>
        <dbReference type="Proteomes" id="UP000288805"/>
    </source>
</evidence>
<reference evidence="2 3" key="1">
    <citation type="journal article" date="2018" name="PLoS Genet.">
        <title>Population sequencing reveals clonal diversity and ancestral inbreeding in the grapevine cultivar Chardonnay.</title>
        <authorList>
            <person name="Roach M.J."/>
            <person name="Johnson D.L."/>
            <person name="Bohlmann J."/>
            <person name="van Vuuren H.J."/>
            <person name="Jones S.J."/>
            <person name="Pretorius I.S."/>
            <person name="Schmidt S.A."/>
            <person name="Borneman A.R."/>
        </authorList>
    </citation>
    <scope>NUCLEOTIDE SEQUENCE [LARGE SCALE GENOMIC DNA]</scope>
    <source>
        <strain evidence="3">cv. Chardonnay</strain>
        <tissue evidence="2">Leaf</tissue>
    </source>
</reference>
<dbReference type="AlphaFoldDB" id="A0A438CBT2"/>
<sequence>MAPLPGKLNPCMPYWIRDQEGRLVRIETPRATELDIILEVMENQPEDQHSQHGQGNDLNLYRSMRDRMHPPRMSAPSCIIPPTEQPYGNTYNSSWRNHPNFAWKPRPNPYQSPAQSSQQSQGQSSVEQALVSLSKVMGDFVSEQKSINSQLNQKIDNVERKFPSQPHQNPKGIHEVESKDEDSSKVRDVQAIITLRSGKEVHQPEHDKRKAKEDKADRKEEKKKEQKGKEVQMKESIIPSMDEEPQILLKEEMMKNHIPPPFPQALYGTIIQSKSQGRDANFIWDPGKLNPDPIFFMDLVFLKTS</sequence>
<feature type="compositionally biased region" description="Low complexity" evidence="1">
    <location>
        <begin position="111"/>
        <end position="125"/>
    </location>
</feature>
<accession>A0A438CBT2</accession>
<feature type="region of interest" description="Disordered" evidence="1">
    <location>
        <begin position="74"/>
        <end position="93"/>
    </location>
</feature>
<evidence type="ECO:0000256" key="1">
    <source>
        <dbReference type="SAM" id="MobiDB-lite"/>
    </source>
</evidence>
<comment type="caution">
    <text evidence="2">The sequence shown here is derived from an EMBL/GenBank/DDBJ whole genome shotgun (WGS) entry which is preliminary data.</text>
</comment>
<dbReference type="Proteomes" id="UP000288805">
    <property type="component" value="Unassembled WGS sequence"/>
</dbReference>
<evidence type="ECO:0000313" key="2">
    <source>
        <dbReference type="EMBL" id="RVW20712.1"/>
    </source>
</evidence>
<proteinExistence type="predicted"/>
<feature type="compositionally biased region" description="Basic and acidic residues" evidence="1">
    <location>
        <begin position="172"/>
        <end position="188"/>
    </location>
</feature>
<feature type="compositionally biased region" description="Basic and acidic residues" evidence="1">
    <location>
        <begin position="197"/>
        <end position="233"/>
    </location>
</feature>
<organism evidence="2 3">
    <name type="scientific">Vitis vinifera</name>
    <name type="common">Grape</name>
    <dbReference type="NCBI Taxonomy" id="29760"/>
    <lineage>
        <taxon>Eukaryota</taxon>
        <taxon>Viridiplantae</taxon>
        <taxon>Streptophyta</taxon>
        <taxon>Embryophyta</taxon>
        <taxon>Tracheophyta</taxon>
        <taxon>Spermatophyta</taxon>
        <taxon>Magnoliopsida</taxon>
        <taxon>eudicotyledons</taxon>
        <taxon>Gunneridae</taxon>
        <taxon>Pentapetalae</taxon>
        <taxon>rosids</taxon>
        <taxon>Vitales</taxon>
        <taxon>Vitaceae</taxon>
        <taxon>Viteae</taxon>
        <taxon>Vitis</taxon>
    </lineage>
</organism>